<feature type="domain" description="AB hydrolase-1" evidence="3">
    <location>
        <begin position="115"/>
        <end position="358"/>
    </location>
</feature>
<dbReference type="Gene3D" id="3.40.50.1820">
    <property type="entry name" value="alpha/beta hydrolase"/>
    <property type="match status" value="1"/>
</dbReference>
<dbReference type="PANTHER" id="PTHR46118:SF4">
    <property type="entry name" value="PROTEIN ABHD11"/>
    <property type="match status" value="1"/>
</dbReference>
<dbReference type="InterPro" id="IPR029058">
    <property type="entry name" value="AB_hydrolase_fold"/>
</dbReference>
<dbReference type="VEuPathDB" id="FungiDB:HGUI_02756"/>
<evidence type="ECO:0000256" key="1">
    <source>
        <dbReference type="ARBA" id="ARBA00008645"/>
    </source>
</evidence>
<protein>
    <recommendedName>
        <fullName evidence="3">AB hydrolase-1 domain-containing protein</fullName>
    </recommendedName>
</protein>
<accession>A0A1L0B422</accession>
<keyword evidence="5" id="KW-1185">Reference proteome</keyword>
<dbReference type="SUPFAM" id="SSF53474">
    <property type="entry name" value="alpha/beta-Hydrolases"/>
    <property type="match status" value="1"/>
</dbReference>
<keyword evidence="2" id="KW-0378">Hydrolase</keyword>
<dbReference type="AlphaFoldDB" id="A0A1L0B422"/>
<evidence type="ECO:0000256" key="2">
    <source>
        <dbReference type="ARBA" id="ARBA00022801"/>
    </source>
</evidence>
<dbReference type="GO" id="GO:0004806">
    <property type="term" value="F:triacylglycerol lipase activity"/>
    <property type="evidence" value="ECO:0007669"/>
    <property type="project" value="EnsemblFungi"/>
</dbReference>
<dbReference type="PANTHER" id="PTHR46118">
    <property type="entry name" value="PROTEIN ABHD11"/>
    <property type="match status" value="1"/>
</dbReference>
<dbReference type="Pfam" id="PF00561">
    <property type="entry name" value="Abhydrolase_1"/>
    <property type="match status" value="1"/>
</dbReference>
<evidence type="ECO:0000313" key="4">
    <source>
        <dbReference type="EMBL" id="SGZ40556.1"/>
    </source>
</evidence>
<name>A0A1L0B422_9ASCO</name>
<dbReference type="EMBL" id="FQNF01000054">
    <property type="protein sequence ID" value="SGZ40556.1"/>
    <property type="molecule type" value="Genomic_DNA"/>
</dbReference>
<organism evidence="4 5">
    <name type="scientific">Hanseniaspora guilliermondii</name>
    <dbReference type="NCBI Taxonomy" id="56406"/>
    <lineage>
        <taxon>Eukaryota</taxon>
        <taxon>Fungi</taxon>
        <taxon>Dikarya</taxon>
        <taxon>Ascomycota</taxon>
        <taxon>Saccharomycotina</taxon>
        <taxon>Saccharomycetes</taxon>
        <taxon>Saccharomycodales</taxon>
        <taxon>Saccharomycodaceae</taxon>
        <taxon>Hanseniaspora</taxon>
    </lineage>
</organism>
<dbReference type="Proteomes" id="UP000183365">
    <property type="component" value="Unassembled WGS sequence"/>
</dbReference>
<sequence>MNVATNTLRLRSSLFKYNNYTLLTITTFKHSFSTSSRYLNKNNENDIACNDKNLEAGSGPLFVNHNNNYKSSYQTGMYGSTEVLNEDLVSDSLPTVDLAHEAVLYNNEHNTEDSPMIVLHGLFGSRTSNRSMVKYLSESLKRDIYLLDLRNHGLSQHISRHDYCSMAADVERWVKKMNFENRKPIIVGHSMGAKVAMASVLRKPSLYSILCSIDNVPVATFPLASFPKYATYLLKIVNDPNISTQKQCLEVLKPIEKRHAVQQFLLTTLAKYKDEETGKYRYKSKIPLGILRDSLIKGNISNWEYNSWVFKANIPSLFIKGSTSDYMSDEYCSEIGKFFPNFELKTVEGTHWVNSENPKGCADVITEFIERKEDK</sequence>
<comment type="similarity">
    <text evidence="1">Belongs to the AB hydrolase superfamily.</text>
</comment>
<proteinExistence type="inferred from homology"/>
<dbReference type="GO" id="GO:0005739">
    <property type="term" value="C:mitochondrion"/>
    <property type="evidence" value="ECO:0007669"/>
    <property type="project" value="EnsemblFungi"/>
</dbReference>
<reference evidence="5" key="1">
    <citation type="submission" date="2016-11" db="EMBL/GenBank/DDBJ databases">
        <authorList>
            <person name="Guldener U."/>
        </authorList>
    </citation>
    <scope>NUCLEOTIDE SEQUENCE [LARGE SCALE GENOMIC DNA]</scope>
</reference>
<gene>
    <name evidence="4" type="ORF">HGUI_02756</name>
</gene>
<dbReference type="GO" id="GO:0006629">
    <property type="term" value="P:lipid metabolic process"/>
    <property type="evidence" value="ECO:0007669"/>
    <property type="project" value="EnsemblFungi"/>
</dbReference>
<dbReference type="OrthoDB" id="8119704at2759"/>
<evidence type="ECO:0000313" key="5">
    <source>
        <dbReference type="Proteomes" id="UP000183365"/>
    </source>
</evidence>
<evidence type="ECO:0000259" key="3">
    <source>
        <dbReference type="Pfam" id="PF00561"/>
    </source>
</evidence>
<dbReference type="InterPro" id="IPR000073">
    <property type="entry name" value="AB_hydrolase_1"/>
</dbReference>